<evidence type="ECO:0000256" key="9">
    <source>
        <dbReference type="HAMAP-Rule" id="MF_00173"/>
    </source>
</evidence>
<dbReference type="Proteomes" id="UP000823598">
    <property type="component" value="Unassembled WGS sequence"/>
</dbReference>
<evidence type="ECO:0000256" key="1">
    <source>
        <dbReference type="ARBA" id="ARBA00004496"/>
    </source>
</evidence>
<protein>
    <recommendedName>
        <fullName evidence="4 9">Arginine repressor</fullName>
    </recommendedName>
</protein>
<evidence type="ECO:0000256" key="6">
    <source>
        <dbReference type="ARBA" id="ARBA00023015"/>
    </source>
</evidence>
<comment type="similarity">
    <text evidence="3 9">Belongs to the ArgR family.</text>
</comment>
<keyword evidence="9" id="KW-0678">Repressor</keyword>
<dbReference type="Pfam" id="PF01316">
    <property type="entry name" value="Arg_repressor"/>
    <property type="match status" value="1"/>
</dbReference>
<sequence>MKNKTTRMQAILDIIASQSVKSQGEFVRLLAKRGYEVTQATLSRDLKALKVTKVATDNGGYVYILPDSNEVKDKMLTLNQGPAAPNDMVGFVSLAFSGNIAVIKTRNGYAGGLAYDIDMSRPAEILGTIAGADTVFAVIREGVSKERAIQVLQRFIPISHNNFKQND</sequence>
<dbReference type="GO" id="GO:0006526">
    <property type="term" value="P:L-arginine biosynthetic process"/>
    <property type="evidence" value="ECO:0007669"/>
    <property type="project" value="UniProtKB-KW"/>
</dbReference>
<evidence type="ECO:0000256" key="2">
    <source>
        <dbReference type="ARBA" id="ARBA00005040"/>
    </source>
</evidence>
<comment type="function">
    <text evidence="9">Regulates arginine biosynthesis genes.</text>
</comment>
<dbReference type="PRINTS" id="PR01467">
    <property type="entry name" value="ARGREPRESSOR"/>
</dbReference>
<dbReference type="InterPro" id="IPR020899">
    <property type="entry name" value="Arg_repress_C"/>
</dbReference>
<gene>
    <name evidence="9" type="primary">argR</name>
    <name evidence="12" type="ORF">IAB88_03660</name>
</gene>
<evidence type="ECO:0000256" key="8">
    <source>
        <dbReference type="ARBA" id="ARBA00023163"/>
    </source>
</evidence>
<dbReference type="PANTHER" id="PTHR34471">
    <property type="entry name" value="ARGININE REPRESSOR"/>
    <property type="match status" value="1"/>
</dbReference>
<evidence type="ECO:0000313" key="13">
    <source>
        <dbReference type="Proteomes" id="UP000823598"/>
    </source>
</evidence>
<evidence type="ECO:0000259" key="11">
    <source>
        <dbReference type="Pfam" id="PF02863"/>
    </source>
</evidence>
<dbReference type="GO" id="GO:1900079">
    <property type="term" value="P:regulation of arginine biosynthetic process"/>
    <property type="evidence" value="ECO:0007669"/>
    <property type="project" value="UniProtKB-UniRule"/>
</dbReference>
<keyword evidence="8 9" id="KW-0804">Transcription</keyword>
<dbReference type="AlphaFoldDB" id="A0A9D9IPN6"/>
<dbReference type="HAMAP" id="MF_00173">
    <property type="entry name" value="Arg_repressor"/>
    <property type="match status" value="1"/>
</dbReference>
<evidence type="ECO:0000256" key="7">
    <source>
        <dbReference type="ARBA" id="ARBA00023125"/>
    </source>
</evidence>
<dbReference type="InterPro" id="IPR036388">
    <property type="entry name" value="WH-like_DNA-bd_sf"/>
</dbReference>
<dbReference type="GO" id="GO:0051259">
    <property type="term" value="P:protein complex oligomerization"/>
    <property type="evidence" value="ECO:0007669"/>
    <property type="project" value="InterPro"/>
</dbReference>
<name>A0A9D9IPN6_9BACT</name>
<organism evidence="12 13">
    <name type="scientific">Candidatus Limisoma faecipullorum</name>
    <dbReference type="NCBI Taxonomy" id="2840854"/>
    <lineage>
        <taxon>Bacteria</taxon>
        <taxon>Pseudomonadati</taxon>
        <taxon>Bacteroidota</taxon>
        <taxon>Bacteroidia</taxon>
        <taxon>Bacteroidales</taxon>
        <taxon>Candidatus Limisoma</taxon>
    </lineage>
</organism>
<comment type="pathway">
    <text evidence="2 9">Amino-acid biosynthesis; L-arginine biosynthesis [regulation].</text>
</comment>
<dbReference type="GO" id="GO:0005737">
    <property type="term" value="C:cytoplasm"/>
    <property type="evidence" value="ECO:0007669"/>
    <property type="project" value="UniProtKB-SubCell"/>
</dbReference>
<keyword evidence="9" id="KW-0028">Amino-acid biosynthesis</keyword>
<evidence type="ECO:0000256" key="3">
    <source>
        <dbReference type="ARBA" id="ARBA00008316"/>
    </source>
</evidence>
<dbReference type="PANTHER" id="PTHR34471:SF1">
    <property type="entry name" value="ARGININE REPRESSOR"/>
    <property type="match status" value="1"/>
</dbReference>
<evidence type="ECO:0000313" key="12">
    <source>
        <dbReference type="EMBL" id="MBO8476070.1"/>
    </source>
</evidence>
<keyword evidence="9" id="KW-0055">Arginine biosynthesis</keyword>
<dbReference type="GO" id="GO:0003700">
    <property type="term" value="F:DNA-binding transcription factor activity"/>
    <property type="evidence" value="ECO:0007669"/>
    <property type="project" value="UniProtKB-UniRule"/>
</dbReference>
<keyword evidence="7 9" id="KW-0238">DNA-binding</keyword>
<evidence type="ECO:0000259" key="10">
    <source>
        <dbReference type="Pfam" id="PF01316"/>
    </source>
</evidence>
<proteinExistence type="inferred from homology"/>
<comment type="caution">
    <text evidence="12">The sequence shown here is derived from an EMBL/GenBank/DDBJ whole genome shotgun (WGS) entry which is preliminary data.</text>
</comment>
<keyword evidence="5 9" id="KW-0963">Cytoplasm</keyword>
<dbReference type="InterPro" id="IPR001669">
    <property type="entry name" value="Arg_repress"/>
</dbReference>
<evidence type="ECO:0000256" key="5">
    <source>
        <dbReference type="ARBA" id="ARBA00022490"/>
    </source>
</evidence>
<reference evidence="12" key="2">
    <citation type="journal article" date="2021" name="PeerJ">
        <title>Extensive microbial diversity within the chicken gut microbiome revealed by metagenomics and culture.</title>
        <authorList>
            <person name="Gilroy R."/>
            <person name="Ravi A."/>
            <person name="Getino M."/>
            <person name="Pursley I."/>
            <person name="Horton D.L."/>
            <person name="Alikhan N.F."/>
            <person name="Baker D."/>
            <person name="Gharbi K."/>
            <person name="Hall N."/>
            <person name="Watson M."/>
            <person name="Adriaenssens E.M."/>
            <person name="Foster-Nyarko E."/>
            <person name="Jarju S."/>
            <person name="Secka A."/>
            <person name="Antonio M."/>
            <person name="Oren A."/>
            <person name="Chaudhuri R.R."/>
            <person name="La Ragione R."/>
            <person name="Hildebrand F."/>
            <person name="Pallen M.J."/>
        </authorList>
    </citation>
    <scope>NUCLEOTIDE SEQUENCE</scope>
    <source>
        <strain evidence="12">6919</strain>
    </source>
</reference>
<feature type="domain" description="Arginine repressor C-terminal" evidence="11">
    <location>
        <begin position="91"/>
        <end position="152"/>
    </location>
</feature>
<keyword evidence="6 9" id="KW-0805">Transcription regulation</keyword>
<dbReference type="SUPFAM" id="SSF46785">
    <property type="entry name" value="Winged helix' DNA-binding domain"/>
    <property type="match status" value="1"/>
</dbReference>
<dbReference type="Gene3D" id="3.30.1360.40">
    <property type="match status" value="1"/>
</dbReference>
<dbReference type="GO" id="GO:0034618">
    <property type="term" value="F:arginine binding"/>
    <property type="evidence" value="ECO:0007669"/>
    <property type="project" value="InterPro"/>
</dbReference>
<dbReference type="InterPro" id="IPR036390">
    <property type="entry name" value="WH_DNA-bd_sf"/>
</dbReference>
<comment type="subcellular location">
    <subcellularLocation>
        <location evidence="1 9">Cytoplasm</location>
    </subcellularLocation>
</comment>
<dbReference type="Pfam" id="PF02863">
    <property type="entry name" value="Arg_repressor_C"/>
    <property type="match status" value="1"/>
</dbReference>
<feature type="domain" description="Arginine repressor DNA-binding" evidence="10">
    <location>
        <begin position="3"/>
        <end position="70"/>
    </location>
</feature>
<dbReference type="Gene3D" id="1.10.10.10">
    <property type="entry name" value="Winged helix-like DNA-binding domain superfamily/Winged helix DNA-binding domain"/>
    <property type="match status" value="1"/>
</dbReference>
<dbReference type="InterPro" id="IPR020900">
    <property type="entry name" value="Arg_repress_DNA-bd"/>
</dbReference>
<reference evidence="12" key="1">
    <citation type="submission" date="2020-10" db="EMBL/GenBank/DDBJ databases">
        <authorList>
            <person name="Gilroy R."/>
        </authorList>
    </citation>
    <scope>NUCLEOTIDE SEQUENCE</scope>
    <source>
        <strain evidence="12">6919</strain>
    </source>
</reference>
<dbReference type="EMBL" id="JADIMC010000043">
    <property type="protein sequence ID" value="MBO8476070.1"/>
    <property type="molecule type" value="Genomic_DNA"/>
</dbReference>
<evidence type="ECO:0000256" key="4">
    <source>
        <dbReference type="ARBA" id="ARBA00021148"/>
    </source>
</evidence>
<dbReference type="InterPro" id="IPR036251">
    <property type="entry name" value="Arg_repress_C_sf"/>
</dbReference>
<dbReference type="SUPFAM" id="SSF55252">
    <property type="entry name" value="C-terminal domain of arginine repressor"/>
    <property type="match status" value="1"/>
</dbReference>
<accession>A0A9D9IPN6</accession>
<dbReference type="GO" id="GO:0003677">
    <property type="term" value="F:DNA binding"/>
    <property type="evidence" value="ECO:0007669"/>
    <property type="project" value="UniProtKB-KW"/>
</dbReference>